<organism evidence="8 9">
    <name type="scientific">Paramicrobacterium humi</name>
    <dbReference type="NCBI Taxonomy" id="640635"/>
    <lineage>
        <taxon>Bacteria</taxon>
        <taxon>Bacillati</taxon>
        <taxon>Actinomycetota</taxon>
        <taxon>Actinomycetes</taxon>
        <taxon>Micrococcales</taxon>
        <taxon>Microbacteriaceae</taxon>
        <taxon>Paramicrobacterium</taxon>
    </lineage>
</organism>
<feature type="domain" description="Major facilitator superfamily (MFS) profile" evidence="7">
    <location>
        <begin position="26"/>
        <end position="431"/>
    </location>
</feature>
<keyword evidence="9" id="KW-1185">Reference proteome</keyword>
<dbReference type="PANTHER" id="PTHR11662">
    <property type="entry name" value="SOLUTE CARRIER FAMILY 17"/>
    <property type="match status" value="1"/>
</dbReference>
<feature type="transmembrane region" description="Helical" evidence="6">
    <location>
        <begin position="405"/>
        <end position="426"/>
    </location>
</feature>
<dbReference type="InterPro" id="IPR036259">
    <property type="entry name" value="MFS_trans_sf"/>
</dbReference>
<dbReference type="AlphaFoldDB" id="A0A1H4LI70"/>
<dbReference type="InterPro" id="IPR020846">
    <property type="entry name" value="MFS_dom"/>
</dbReference>
<feature type="transmembrane region" description="Helical" evidence="6">
    <location>
        <begin position="21"/>
        <end position="39"/>
    </location>
</feature>
<dbReference type="STRING" id="640635.SAMN04489806_1554"/>
<evidence type="ECO:0000256" key="4">
    <source>
        <dbReference type="ARBA" id="ARBA00022989"/>
    </source>
</evidence>
<keyword evidence="3 6" id="KW-0812">Transmembrane</keyword>
<keyword evidence="4 6" id="KW-1133">Transmembrane helix</keyword>
<evidence type="ECO:0000256" key="6">
    <source>
        <dbReference type="SAM" id="Phobius"/>
    </source>
</evidence>
<gene>
    <name evidence="8" type="ORF">SAMN04489806_1554</name>
</gene>
<dbReference type="InterPro" id="IPR011701">
    <property type="entry name" value="MFS"/>
</dbReference>
<accession>A0A1H4LI70</accession>
<dbReference type="InterPro" id="IPR000849">
    <property type="entry name" value="Sugar_P_transporter"/>
</dbReference>
<dbReference type="SUPFAM" id="SSF103473">
    <property type="entry name" value="MFS general substrate transporter"/>
    <property type="match status" value="1"/>
</dbReference>
<reference evidence="8 9" key="1">
    <citation type="submission" date="2016-10" db="EMBL/GenBank/DDBJ databases">
        <authorList>
            <person name="de Groot N.N."/>
        </authorList>
    </citation>
    <scope>NUCLEOTIDE SEQUENCE [LARGE SCALE GENOMIC DNA]</scope>
    <source>
        <strain evidence="8 9">DSM 21799</strain>
    </source>
</reference>
<feature type="transmembrane region" description="Helical" evidence="6">
    <location>
        <begin position="62"/>
        <end position="84"/>
    </location>
</feature>
<name>A0A1H4LI70_9MICO</name>
<comment type="subcellular location">
    <subcellularLocation>
        <location evidence="1">Cell membrane</location>
        <topology evidence="1">Multi-pass membrane protein</topology>
    </subcellularLocation>
</comment>
<evidence type="ECO:0000313" key="9">
    <source>
        <dbReference type="Proteomes" id="UP000199183"/>
    </source>
</evidence>
<proteinExistence type="predicted"/>
<dbReference type="PANTHER" id="PTHR11662:SF399">
    <property type="entry name" value="FI19708P1-RELATED"/>
    <property type="match status" value="1"/>
</dbReference>
<dbReference type="PIRSF" id="PIRSF002808">
    <property type="entry name" value="Hexose_phosphate_transp"/>
    <property type="match status" value="1"/>
</dbReference>
<feature type="transmembrane region" description="Helical" evidence="6">
    <location>
        <begin position="176"/>
        <end position="200"/>
    </location>
</feature>
<evidence type="ECO:0000256" key="5">
    <source>
        <dbReference type="ARBA" id="ARBA00023136"/>
    </source>
</evidence>
<feature type="transmembrane region" description="Helical" evidence="6">
    <location>
        <begin position="91"/>
        <end position="110"/>
    </location>
</feature>
<keyword evidence="5 6" id="KW-0472">Membrane</keyword>
<dbReference type="RefSeq" id="WP_245723578.1">
    <property type="nucleotide sequence ID" value="NZ_FNRY01000001.1"/>
</dbReference>
<dbReference type="Pfam" id="PF07690">
    <property type="entry name" value="MFS_1"/>
    <property type="match status" value="1"/>
</dbReference>
<protein>
    <submittedName>
        <fullName evidence="8">Sugar phosphate permease</fullName>
    </submittedName>
</protein>
<dbReference type="Proteomes" id="UP000199183">
    <property type="component" value="Unassembled WGS sequence"/>
</dbReference>
<keyword evidence="2" id="KW-1003">Cell membrane</keyword>
<feature type="transmembrane region" description="Helical" evidence="6">
    <location>
        <begin position="279"/>
        <end position="298"/>
    </location>
</feature>
<dbReference type="EMBL" id="FNRY01000001">
    <property type="protein sequence ID" value="SEB70420.1"/>
    <property type="molecule type" value="Genomic_DNA"/>
</dbReference>
<dbReference type="GO" id="GO:0005886">
    <property type="term" value="C:plasma membrane"/>
    <property type="evidence" value="ECO:0007669"/>
    <property type="project" value="UniProtKB-SubCell"/>
</dbReference>
<dbReference type="PROSITE" id="PS50850">
    <property type="entry name" value="MFS"/>
    <property type="match status" value="1"/>
</dbReference>
<sequence length="438" mass="47512">MTAIRESQPTQESAGRKTIKNLRWWILGWALAAGILNYMDRSAISIAAPEMMTDLGLTRTDIGLLGTVFSWTYAFSQLPAGWLVDKLGARRVYFVAIAGWSIATALMSVGTKMWHLITFRVFLGMAEAPNSPASARLTADWFPRSERGQATAIWDSGSKWGPAIAPPILTAIMVTLGWHAIFIFLGIAGIVLAVAFYLFYRSPEAHRRVSEAERAHIEAERTSQKLEATKISWLRLFTHRQTWGMMAGFFCVIWIWNIFIVFLPLYLQEERGVSIANSGWLAAIPYLGAAVLGITGGWVMTRYAKRAGQDPLKSKRHVMSVAAIVSGILICIIPSVDALPLAILVMTIALGFVATMQAAAWAMPGDIVDQSQVASIGAIQNFGGYFGGAFAPLLTGIIADATGSYAPSFIIGGIIAALAAVAYTVLVRKPIVSKKALV</sequence>
<feature type="transmembrane region" description="Helical" evidence="6">
    <location>
        <begin position="382"/>
        <end position="399"/>
    </location>
</feature>
<evidence type="ECO:0000313" key="8">
    <source>
        <dbReference type="EMBL" id="SEB70420.1"/>
    </source>
</evidence>
<evidence type="ECO:0000256" key="2">
    <source>
        <dbReference type="ARBA" id="ARBA00022475"/>
    </source>
</evidence>
<dbReference type="InterPro" id="IPR050382">
    <property type="entry name" value="MFS_Na/Anion_cotransporter"/>
</dbReference>
<evidence type="ECO:0000256" key="1">
    <source>
        <dbReference type="ARBA" id="ARBA00004651"/>
    </source>
</evidence>
<feature type="transmembrane region" description="Helical" evidence="6">
    <location>
        <begin position="318"/>
        <end position="336"/>
    </location>
</feature>
<evidence type="ECO:0000259" key="7">
    <source>
        <dbReference type="PROSITE" id="PS50850"/>
    </source>
</evidence>
<evidence type="ECO:0000256" key="3">
    <source>
        <dbReference type="ARBA" id="ARBA00022692"/>
    </source>
</evidence>
<dbReference type="CDD" id="cd17319">
    <property type="entry name" value="MFS_ExuT_GudP_like"/>
    <property type="match status" value="1"/>
</dbReference>
<dbReference type="GO" id="GO:0022857">
    <property type="term" value="F:transmembrane transporter activity"/>
    <property type="evidence" value="ECO:0007669"/>
    <property type="project" value="InterPro"/>
</dbReference>
<feature type="transmembrane region" description="Helical" evidence="6">
    <location>
        <begin position="243"/>
        <end position="267"/>
    </location>
</feature>
<feature type="transmembrane region" description="Helical" evidence="6">
    <location>
        <begin position="342"/>
        <end position="362"/>
    </location>
</feature>
<dbReference type="Gene3D" id="1.20.1250.20">
    <property type="entry name" value="MFS general substrate transporter like domains"/>
    <property type="match status" value="2"/>
</dbReference>